<dbReference type="PANTHER" id="PTHR37164:SF1">
    <property type="entry name" value="BACTERIOHEMERYTHRIN"/>
    <property type="match status" value="1"/>
</dbReference>
<dbReference type="InterPro" id="IPR050669">
    <property type="entry name" value="Hemerythrin"/>
</dbReference>
<dbReference type="EMBL" id="RCYR01000006">
    <property type="protein sequence ID" value="RYS80833.1"/>
    <property type="molecule type" value="Genomic_DNA"/>
</dbReference>
<feature type="domain" description="Hemerythrin-like" evidence="4">
    <location>
        <begin position="12"/>
        <end position="124"/>
    </location>
</feature>
<dbReference type="Proteomes" id="UP000095787">
    <property type="component" value="Unassembled WGS sequence"/>
</dbReference>
<dbReference type="GO" id="GO:0046872">
    <property type="term" value="F:metal ion binding"/>
    <property type="evidence" value="ECO:0007669"/>
    <property type="project" value="UniProtKB-KW"/>
</dbReference>
<accession>A0A173ZE39</accession>
<dbReference type="Pfam" id="PF01814">
    <property type="entry name" value="Hemerythrin"/>
    <property type="match status" value="1"/>
</dbReference>
<dbReference type="InterPro" id="IPR012827">
    <property type="entry name" value="Hemerythrin_metal-bd"/>
</dbReference>
<evidence type="ECO:0000256" key="3">
    <source>
        <dbReference type="ARBA" id="ARBA00023004"/>
    </source>
</evidence>
<dbReference type="InterPro" id="IPR035938">
    <property type="entry name" value="Hemerythrin-like_sf"/>
</dbReference>
<evidence type="ECO:0000313" key="5">
    <source>
        <dbReference type="EMBL" id="CUN73458.1"/>
    </source>
</evidence>
<dbReference type="GeneID" id="97329528"/>
<dbReference type="SUPFAM" id="SSF47188">
    <property type="entry name" value="Hemerythrin-like"/>
    <property type="match status" value="1"/>
</dbReference>
<dbReference type="AlphaFoldDB" id="A0A173ZE39"/>
<comment type="similarity">
    <text evidence="1">Belongs to the hemerythrin family.</text>
</comment>
<dbReference type="PANTHER" id="PTHR37164">
    <property type="entry name" value="BACTERIOHEMERYTHRIN"/>
    <property type="match status" value="1"/>
</dbReference>
<evidence type="ECO:0000313" key="6">
    <source>
        <dbReference type="EMBL" id="RYS80833.1"/>
    </source>
</evidence>
<dbReference type="NCBIfam" id="TIGR02481">
    <property type="entry name" value="hemeryth_dom"/>
    <property type="match status" value="1"/>
</dbReference>
<gene>
    <name evidence="6" type="ORF">EAI93_04825</name>
    <name evidence="5" type="ORF">ERS852456_00679</name>
</gene>
<dbReference type="EMBL" id="CYZO01000007">
    <property type="protein sequence ID" value="CUN73458.1"/>
    <property type="molecule type" value="Genomic_DNA"/>
</dbReference>
<evidence type="ECO:0000256" key="2">
    <source>
        <dbReference type="ARBA" id="ARBA00022723"/>
    </source>
</evidence>
<evidence type="ECO:0000313" key="7">
    <source>
        <dbReference type="Proteomes" id="UP000095787"/>
    </source>
</evidence>
<evidence type="ECO:0000256" key="1">
    <source>
        <dbReference type="ARBA" id="ARBA00010587"/>
    </source>
</evidence>
<proteinExistence type="inferred from homology"/>
<dbReference type="Proteomes" id="UP000292665">
    <property type="component" value="Unassembled WGS sequence"/>
</dbReference>
<dbReference type="NCBIfam" id="NF033749">
    <property type="entry name" value="bact_hemeryth"/>
    <property type="match status" value="1"/>
</dbReference>
<organism evidence="5 7">
    <name type="scientific">[Ruminococcus] torques</name>
    <dbReference type="NCBI Taxonomy" id="33039"/>
    <lineage>
        <taxon>Bacteria</taxon>
        <taxon>Bacillati</taxon>
        <taxon>Bacillota</taxon>
        <taxon>Clostridia</taxon>
        <taxon>Lachnospirales</taxon>
        <taxon>Lachnospiraceae</taxon>
        <taxon>Mediterraneibacter</taxon>
    </lineage>
</organism>
<name>A0A173ZE39_9FIRM</name>
<dbReference type="InterPro" id="IPR012312">
    <property type="entry name" value="Hemerythrin-like"/>
</dbReference>
<dbReference type="RefSeq" id="WP_004845190.1">
    <property type="nucleotide sequence ID" value="NZ_AP028249.1"/>
</dbReference>
<evidence type="ECO:0000259" key="4">
    <source>
        <dbReference type="Pfam" id="PF01814"/>
    </source>
</evidence>
<keyword evidence="2" id="KW-0479">Metal-binding</keyword>
<evidence type="ECO:0000313" key="8">
    <source>
        <dbReference type="Proteomes" id="UP000292665"/>
    </source>
</evidence>
<sequence>MRAEFDESLVTGNEMIDTQHKELIDKINKLLDSCETSKEKVVAVKTLDYLADYTEFHFGEEEKLQESINYPAIAEHKKEHDKLRAVVKDLYNMLEEEEGPSEAFVEQVNKNVIEWLYRHIKGFDRSVAEYKFMNESSERL</sequence>
<keyword evidence="3" id="KW-0408">Iron</keyword>
<reference evidence="6 8" key="2">
    <citation type="journal article" date="2019" name="Science, e1252229">
        <title>Invertible promoters mediate bacterial phase variation, antibiotic resistance, and host adaptation in the gut.</title>
        <authorList>
            <person name="Jiang X."/>
            <person name="Hall A.B."/>
            <person name="Arthur T.D."/>
            <person name="Plichta D.R."/>
            <person name="Covington C.T."/>
            <person name="Poyet M."/>
            <person name="Crothers J."/>
            <person name="Moses P.L."/>
            <person name="Tolonen A.C."/>
            <person name="Vlamakis H."/>
            <person name="Alm E.J."/>
            <person name="Xavier R.J."/>
        </authorList>
    </citation>
    <scope>NUCLEOTIDE SEQUENCE [LARGE SCALE GENOMIC DNA]</scope>
    <source>
        <strain evidence="8">aa_0143</strain>
        <strain evidence="6">Aa_0143</strain>
    </source>
</reference>
<dbReference type="CDD" id="cd12107">
    <property type="entry name" value="Hemerythrin"/>
    <property type="match status" value="1"/>
</dbReference>
<protein>
    <submittedName>
        <fullName evidence="6">Hemerythrin</fullName>
    </submittedName>
    <submittedName>
        <fullName evidence="5">McHr</fullName>
    </submittedName>
</protein>
<dbReference type="Gene3D" id="1.20.120.50">
    <property type="entry name" value="Hemerythrin-like"/>
    <property type="match status" value="1"/>
</dbReference>
<reference evidence="5 7" key="1">
    <citation type="submission" date="2015-09" db="EMBL/GenBank/DDBJ databases">
        <authorList>
            <consortium name="Pathogen Informatics"/>
        </authorList>
    </citation>
    <scope>NUCLEOTIDE SEQUENCE [LARGE SCALE GENOMIC DNA]</scope>
    <source>
        <strain evidence="5 7">2789STDY5834841</strain>
    </source>
</reference>